<dbReference type="Pfam" id="PF07676">
    <property type="entry name" value="PD40"/>
    <property type="match status" value="1"/>
</dbReference>
<organism evidence="1 2">
    <name type="scientific">Cellulomonas fimi</name>
    <dbReference type="NCBI Taxonomy" id="1708"/>
    <lineage>
        <taxon>Bacteria</taxon>
        <taxon>Bacillati</taxon>
        <taxon>Actinomycetota</taxon>
        <taxon>Actinomycetes</taxon>
        <taxon>Micrococcales</taxon>
        <taxon>Cellulomonadaceae</taxon>
        <taxon>Cellulomonas</taxon>
    </lineage>
</organism>
<keyword evidence="2" id="KW-1185">Reference proteome</keyword>
<evidence type="ECO:0000313" key="1">
    <source>
        <dbReference type="EMBL" id="NMR21342.1"/>
    </source>
</evidence>
<sequence>MRTAPRTIALIVIVAVVAVGMTAFAVMAGARQRAAVLAAPDVDQVELDTVTTGSRVVFRSTAPGVQYGLAAVVPLEDPAGPRAFTDRACDRIDATADQAICLRTVRGIATTFTAELLDSAWETVRTWPLPGIPSRTRFSPDGTLVSTTVFVSGDSYMSSGFSTRTRVERAEGEGYGDLEDFTLIVDGTPIAPVDRNLWGVTFVDDRTFYATAASLVAGKTWLVRGDLSDRTLTALRENVECPSLSPDGTRVAFKKDVGGDDGKFWSVAVLDLASGVETVLDGEERSIDDQLEWLDDSTLLYGMPRVDEPGVTDVWSIAVAEGSTPGVFIPQAWSPSVVR</sequence>
<comment type="caution">
    <text evidence="1">The sequence shown here is derived from an EMBL/GenBank/DDBJ whole genome shotgun (WGS) entry which is preliminary data.</text>
</comment>
<gene>
    <name evidence="1" type="ORF">HIR71_14155</name>
</gene>
<name>A0A7Y0M003_CELFI</name>
<proteinExistence type="predicted"/>
<dbReference type="Proteomes" id="UP000562124">
    <property type="component" value="Unassembled WGS sequence"/>
</dbReference>
<evidence type="ECO:0000313" key="2">
    <source>
        <dbReference type="Proteomes" id="UP000562124"/>
    </source>
</evidence>
<reference evidence="1 2" key="1">
    <citation type="submission" date="2020-04" db="EMBL/GenBank/DDBJ databases">
        <title>Sequencing and Assembly of C. fimi.</title>
        <authorList>
            <person name="Ramsey A.R."/>
        </authorList>
    </citation>
    <scope>NUCLEOTIDE SEQUENCE [LARGE SCALE GENOMIC DNA]</scope>
    <source>
        <strain evidence="1 2">SB</strain>
    </source>
</reference>
<protein>
    <recommendedName>
        <fullName evidence="3">WD40-like beta Propeller containing protein</fullName>
    </recommendedName>
</protein>
<evidence type="ECO:0008006" key="3">
    <source>
        <dbReference type="Google" id="ProtNLM"/>
    </source>
</evidence>
<accession>A0A7Y0M003</accession>
<dbReference type="AlphaFoldDB" id="A0A7Y0M003"/>
<dbReference type="SUPFAM" id="SSF82171">
    <property type="entry name" value="DPP6 N-terminal domain-like"/>
    <property type="match status" value="1"/>
</dbReference>
<dbReference type="Gene3D" id="2.120.10.30">
    <property type="entry name" value="TolB, C-terminal domain"/>
    <property type="match status" value="1"/>
</dbReference>
<dbReference type="RefSeq" id="WP_169325713.1">
    <property type="nucleotide sequence ID" value="NZ_JABCJJ010000031.1"/>
</dbReference>
<dbReference type="InterPro" id="IPR011659">
    <property type="entry name" value="WD40"/>
</dbReference>
<dbReference type="EMBL" id="JABCJJ010000031">
    <property type="protein sequence ID" value="NMR21342.1"/>
    <property type="molecule type" value="Genomic_DNA"/>
</dbReference>
<dbReference type="InterPro" id="IPR011042">
    <property type="entry name" value="6-blade_b-propeller_TolB-like"/>
</dbReference>